<feature type="transmembrane region" description="Helical" evidence="6">
    <location>
        <begin position="230"/>
        <end position="253"/>
    </location>
</feature>
<feature type="transmembrane region" description="Helical" evidence="6">
    <location>
        <begin position="265"/>
        <end position="288"/>
    </location>
</feature>
<dbReference type="InterPro" id="IPR017039">
    <property type="entry name" value="Virul_fac_BrkB"/>
</dbReference>
<evidence type="ECO:0000256" key="2">
    <source>
        <dbReference type="ARBA" id="ARBA00022475"/>
    </source>
</evidence>
<evidence type="ECO:0000256" key="6">
    <source>
        <dbReference type="SAM" id="Phobius"/>
    </source>
</evidence>
<keyword evidence="5 6" id="KW-0472">Membrane</keyword>
<protein>
    <submittedName>
        <fullName evidence="7">Ribonuclease BN</fullName>
    </submittedName>
</protein>
<dbReference type="Pfam" id="PF03631">
    <property type="entry name" value="Virul_fac_BrkB"/>
    <property type="match status" value="1"/>
</dbReference>
<comment type="subcellular location">
    <subcellularLocation>
        <location evidence="1">Cell membrane</location>
        <topology evidence="1">Multi-pass membrane protein</topology>
    </subcellularLocation>
</comment>
<name>A0A9X1B5T6_9GAMM</name>
<dbReference type="EMBL" id="NRRY01000051">
    <property type="protein sequence ID" value="MBK1620880.1"/>
    <property type="molecule type" value="Genomic_DNA"/>
</dbReference>
<dbReference type="PANTHER" id="PTHR30213:SF1">
    <property type="entry name" value="INNER MEMBRANE PROTEIN YHJD"/>
    <property type="match status" value="1"/>
</dbReference>
<evidence type="ECO:0000313" key="7">
    <source>
        <dbReference type="EMBL" id="MBK1620880.1"/>
    </source>
</evidence>
<organism evidence="7 8">
    <name type="scientific">Lamprobacter modestohalophilus</name>
    <dbReference type="NCBI Taxonomy" id="1064514"/>
    <lineage>
        <taxon>Bacteria</taxon>
        <taxon>Pseudomonadati</taxon>
        <taxon>Pseudomonadota</taxon>
        <taxon>Gammaproteobacteria</taxon>
        <taxon>Chromatiales</taxon>
        <taxon>Chromatiaceae</taxon>
        <taxon>Lamprobacter</taxon>
    </lineage>
</organism>
<evidence type="ECO:0000256" key="5">
    <source>
        <dbReference type="ARBA" id="ARBA00023136"/>
    </source>
</evidence>
<dbReference type="AlphaFoldDB" id="A0A9X1B5T6"/>
<sequence length="315" mass="33738">MTNNRFLRTALGPLRQLLRITVSGVNLWLEHNPFMQAGALAFFTIFSLAPTLIIAVTVIGVVLGQGAAQGEIVAQLQGAMGAEAAAAIEQAILMSRPEETGPLPTLVGIGAILIGATVVFGQLRYSMNLLWEVRPRPSRDRLGPFWQLVRTRLLALLVVLLVALVLLLYFVVAIAIQTLVGAVDLPGPLQALLLDWFPGAARSLAAVLITALFIAALFKVLPDVLLTWRDVLPGALVTALLLTLGRYGIALYLAETAIASTYGAAASLLVILFWVYFSALLLLLGVALTRAELSARNRPIVPRASAVRVVQQQVV</sequence>
<keyword evidence="4 6" id="KW-1133">Transmembrane helix</keyword>
<keyword evidence="8" id="KW-1185">Reference proteome</keyword>
<evidence type="ECO:0000256" key="4">
    <source>
        <dbReference type="ARBA" id="ARBA00022989"/>
    </source>
</evidence>
<feature type="transmembrane region" description="Helical" evidence="6">
    <location>
        <begin position="196"/>
        <end position="218"/>
    </location>
</feature>
<dbReference type="PANTHER" id="PTHR30213">
    <property type="entry name" value="INNER MEMBRANE PROTEIN YHJD"/>
    <property type="match status" value="1"/>
</dbReference>
<feature type="transmembrane region" description="Helical" evidence="6">
    <location>
        <begin position="39"/>
        <end position="63"/>
    </location>
</feature>
<dbReference type="Proteomes" id="UP001138768">
    <property type="component" value="Unassembled WGS sequence"/>
</dbReference>
<keyword evidence="2" id="KW-1003">Cell membrane</keyword>
<reference evidence="7 8" key="1">
    <citation type="journal article" date="2020" name="Microorganisms">
        <title>Osmotic Adaptation and Compatible Solute Biosynthesis of Phototrophic Bacteria as Revealed from Genome Analyses.</title>
        <authorList>
            <person name="Imhoff J.F."/>
            <person name="Rahn T."/>
            <person name="Kunzel S."/>
            <person name="Keller A."/>
            <person name="Neulinger S.C."/>
        </authorList>
    </citation>
    <scope>NUCLEOTIDE SEQUENCE [LARGE SCALE GENOMIC DNA]</scope>
    <source>
        <strain evidence="7 8">DSM 25653</strain>
    </source>
</reference>
<dbReference type="GO" id="GO:0005886">
    <property type="term" value="C:plasma membrane"/>
    <property type="evidence" value="ECO:0007669"/>
    <property type="project" value="UniProtKB-SubCell"/>
</dbReference>
<feature type="transmembrane region" description="Helical" evidence="6">
    <location>
        <begin position="106"/>
        <end position="131"/>
    </location>
</feature>
<feature type="transmembrane region" description="Helical" evidence="6">
    <location>
        <begin position="152"/>
        <end position="176"/>
    </location>
</feature>
<keyword evidence="3 6" id="KW-0812">Transmembrane</keyword>
<gene>
    <name evidence="7" type="ORF">CKO42_21115</name>
</gene>
<evidence type="ECO:0000313" key="8">
    <source>
        <dbReference type="Proteomes" id="UP001138768"/>
    </source>
</evidence>
<proteinExistence type="predicted"/>
<evidence type="ECO:0000256" key="3">
    <source>
        <dbReference type="ARBA" id="ARBA00022692"/>
    </source>
</evidence>
<comment type="caution">
    <text evidence="7">The sequence shown here is derived from an EMBL/GenBank/DDBJ whole genome shotgun (WGS) entry which is preliminary data.</text>
</comment>
<dbReference type="RefSeq" id="WP_200248433.1">
    <property type="nucleotide sequence ID" value="NZ_NRRY01000051.1"/>
</dbReference>
<evidence type="ECO:0000256" key="1">
    <source>
        <dbReference type="ARBA" id="ARBA00004651"/>
    </source>
</evidence>
<dbReference type="PIRSF" id="PIRSF035875">
    <property type="entry name" value="RNase_BN"/>
    <property type="match status" value="1"/>
</dbReference>
<accession>A0A9X1B5T6</accession>